<sequence length="48" mass="5548">MRLEKGYATLALNYRRMDDLIEMEKASHKNLAIKYAALGQSETKTAFR</sequence>
<dbReference type="EC" id="1.-.-.-" evidence="1"/>
<dbReference type="GO" id="GO:0016491">
    <property type="term" value="F:oxidoreductase activity"/>
    <property type="evidence" value="ECO:0007669"/>
    <property type="project" value="UniProtKB-KW"/>
</dbReference>
<evidence type="ECO:0000313" key="1">
    <source>
        <dbReference type="EMBL" id="VEH68728.1"/>
    </source>
</evidence>
<keyword evidence="1" id="KW-0560">Oxidoreductase</keyword>
<accession>A0A3S4U388</accession>
<dbReference type="AlphaFoldDB" id="A0A3S4U388"/>
<evidence type="ECO:0000313" key="2">
    <source>
        <dbReference type="Proteomes" id="UP000278733"/>
    </source>
</evidence>
<gene>
    <name evidence="1" type="primary">ordL_2</name>
    <name evidence="1" type="ORF">NCTC8284_03968</name>
</gene>
<proteinExistence type="predicted"/>
<name>A0A3S4U388_9PAST</name>
<organism evidence="1 2">
    <name type="scientific">Rodentibacter pneumotropicus</name>
    <dbReference type="NCBI Taxonomy" id="758"/>
    <lineage>
        <taxon>Bacteria</taxon>
        <taxon>Pseudomonadati</taxon>
        <taxon>Pseudomonadota</taxon>
        <taxon>Gammaproteobacteria</taxon>
        <taxon>Pasteurellales</taxon>
        <taxon>Pasteurellaceae</taxon>
        <taxon>Rodentibacter</taxon>
    </lineage>
</organism>
<reference evidence="1 2" key="1">
    <citation type="submission" date="2018-12" db="EMBL/GenBank/DDBJ databases">
        <authorList>
            <consortium name="Pathogen Informatics"/>
        </authorList>
    </citation>
    <scope>NUCLEOTIDE SEQUENCE [LARGE SCALE GENOMIC DNA]</scope>
    <source>
        <strain evidence="1 2">NCTC8284</strain>
    </source>
</reference>
<protein>
    <submittedName>
        <fullName evidence="1">Oxidoreductase OrdL</fullName>
        <ecNumber evidence="1">1.-.-.-</ecNumber>
    </submittedName>
</protein>
<dbReference type="EMBL" id="LR134405">
    <property type="protein sequence ID" value="VEH68728.1"/>
    <property type="molecule type" value="Genomic_DNA"/>
</dbReference>
<dbReference type="Proteomes" id="UP000278733">
    <property type="component" value="Chromosome"/>
</dbReference>
<dbReference type="KEGG" id="rpne:NCTC8284_03968"/>